<dbReference type="AlphaFoldDB" id="A0A146KBU7"/>
<dbReference type="Gene3D" id="3.80.10.10">
    <property type="entry name" value="Ribonuclease Inhibitor"/>
    <property type="match status" value="2"/>
</dbReference>
<gene>
    <name evidence="1" type="ORF">TPC1_14896</name>
</gene>
<dbReference type="InterPro" id="IPR026906">
    <property type="entry name" value="LRR_5"/>
</dbReference>
<dbReference type="Pfam" id="PF13306">
    <property type="entry name" value="LRR_5"/>
    <property type="match status" value="2"/>
</dbReference>
<dbReference type="EMBL" id="GDID01003620">
    <property type="protein sequence ID" value="JAP92986.1"/>
    <property type="molecule type" value="Transcribed_RNA"/>
</dbReference>
<organism evidence="1">
    <name type="scientific">Trepomonas sp. PC1</name>
    <dbReference type="NCBI Taxonomy" id="1076344"/>
    <lineage>
        <taxon>Eukaryota</taxon>
        <taxon>Metamonada</taxon>
        <taxon>Diplomonadida</taxon>
        <taxon>Hexamitidae</taxon>
        <taxon>Hexamitinae</taxon>
        <taxon>Trepomonas</taxon>
    </lineage>
</organism>
<proteinExistence type="predicted"/>
<accession>A0A146KBU7</accession>
<dbReference type="SUPFAM" id="SSF52058">
    <property type="entry name" value="L domain-like"/>
    <property type="match status" value="1"/>
</dbReference>
<dbReference type="PANTHER" id="PTHR45661:SF3">
    <property type="entry name" value="IG-LIKE DOMAIN-CONTAINING PROTEIN"/>
    <property type="match status" value="1"/>
</dbReference>
<dbReference type="InterPro" id="IPR053139">
    <property type="entry name" value="Surface_bspA-like"/>
</dbReference>
<sequence length="476" mass="55729">ESYYSYSSLNQYEQEEITENELIQEQKKEKSQILLIQNTLYIEADSVNRSKLSHVDSKKIFYIIAPNVKEIIDNTFTDYIFLRYAFFPKLKDIKRGAFQFCHSIYKIYCPLLETVDDYGLAYCFALSDITLENVQKLGTQCFLYARSLQLMKTGQQLTLGKKIFDYEGFNLFMLNHDKLASIDSNLKVQKQLVYVRLPKAQFELDHEVKISVDSTKPENGKYQIVEKFPSIEEFQQFAPLRSKNDKRFQANQEYVLKLFDEDISEKMLLLRQPEHRKPIRGLILTKAKIVTKNQFESQAQILFAYCPELQIIEENGFLFCSSMRRFIANKLSILKDSAFNSCSSLIEVTVRNVIECKKSCFYRCRSLVEVVFDKLEVITERMLELCTALCKVICPNLKEIQRDALSQCNPNLFIISNNQVVNVNSQFTTKEVKYQEVLVDKFRERNEFTQMVQKQQQLCKSMIGHRNTLCLVKEMS</sequence>
<protein>
    <submittedName>
        <fullName evidence="1">Leucine rich repeats-containing protein</fullName>
    </submittedName>
</protein>
<name>A0A146KBU7_9EUKA</name>
<evidence type="ECO:0000313" key="1">
    <source>
        <dbReference type="EMBL" id="JAP92986.1"/>
    </source>
</evidence>
<reference evidence="1" key="1">
    <citation type="submission" date="2015-07" db="EMBL/GenBank/DDBJ databases">
        <title>Adaptation to a free-living lifestyle via gene acquisitions in the diplomonad Trepomonas sp. PC1.</title>
        <authorList>
            <person name="Xu F."/>
            <person name="Jerlstrom-Hultqvist J."/>
            <person name="Kolisko M."/>
            <person name="Simpson A.G.B."/>
            <person name="Roger A.J."/>
            <person name="Svard S.G."/>
            <person name="Andersson J.O."/>
        </authorList>
    </citation>
    <scope>NUCLEOTIDE SEQUENCE</scope>
    <source>
        <strain evidence="1">PC1</strain>
    </source>
</reference>
<dbReference type="InterPro" id="IPR032675">
    <property type="entry name" value="LRR_dom_sf"/>
</dbReference>
<dbReference type="PANTHER" id="PTHR45661">
    <property type="entry name" value="SURFACE ANTIGEN"/>
    <property type="match status" value="1"/>
</dbReference>
<feature type="non-terminal residue" evidence="1">
    <location>
        <position position="476"/>
    </location>
</feature>
<feature type="non-terminal residue" evidence="1">
    <location>
        <position position="1"/>
    </location>
</feature>